<feature type="signal peptide" evidence="1">
    <location>
        <begin position="1"/>
        <end position="21"/>
    </location>
</feature>
<feature type="chain" id="PRO_5003926659" description="DUF3244 domain-containing protein" evidence="1">
    <location>
        <begin position="22"/>
        <end position="125"/>
    </location>
</feature>
<gene>
    <name evidence="2" type="ORF">HMPREF9447_04348</name>
</gene>
<dbReference type="Pfam" id="PF11589">
    <property type="entry name" value="DUF3244"/>
    <property type="match status" value="1"/>
</dbReference>
<name>K9DVM4_9BACE</name>
<protein>
    <recommendedName>
        <fullName evidence="4">DUF3244 domain-containing protein</fullName>
    </recommendedName>
</protein>
<keyword evidence="1" id="KW-0732">Signal</keyword>
<dbReference type="eggNOG" id="ENOG5030WNR">
    <property type="taxonomic scope" value="Bacteria"/>
</dbReference>
<sequence>MKRIKILLLFISFLYCSSIRAEEMVITLNHINNNENWVEDERSITIAPTATIDGNTIRIYSNIRVENASILIKDKYNNIVYSNASIAVSQCHTFKVYDLPEGDYVLVFEIGDDSFYGYFSYQNNI</sequence>
<proteinExistence type="predicted"/>
<dbReference type="RefSeq" id="WP_009131864.1">
    <property type="nucleotide sequence ID" value="NZ_JH992944.1"/>
</dbReference>
<dbReference type="OrthoDB" id="1100359at2"/>
<dbReference type="Proteomes" id="UP000009872">
    <property type="component" value="Unassembled WGS sequence"/>
</dbReference>
<keyword evidence="3" id="KW-1185">Reference proteome</keyword>
<comment type="caution">
    <text evidence="2">The sequence shown here is derived from an EMBL/GenBank/DDBJ whole genome shotgun (WGS) entry which is preliminary data.</text>
</comment>
<dbReference type="EMBL" id="ADLF01000020">
    <property type="protein sequence ID" value="EKU88508.1"/>
    <property type="molecule type" value="Genomic_DNA"/>
</dbReference>
<dbReference type="PATRIC" id="fig|742727.4.peg.4435"/>
<dbReference type="Gene3D" id="2.60.40.3080">
    <property type="match status" value="1"/>
</dbReference>
<dbReference type="InterPro" id="IPR021638">
    <property type="entry name" value="DUF3244"/>
</dbReference>
<evidence type="ECO:0000313" key="2">
    <source>
        <dbReference type="EMBL" id="EKU88508.1"/>
    </source>
</evidence>
<evidence type="ECO:0008006" key="4">
    <source>
        <dbReference type="Google" id="ProtNLM"/>
    </source>
</evidence>
<evidence type="ECO:0000256" key="1">
    <source>
        <dbReference type="SAM" id="SignalP"/>
    </source>
</evidence>
<organism evidence="2 3">
    <name type="scientific">Bacteroides oleiciplenus YIT 12058</name>
    <dbReference type="NCBI Taxonomy" id="742727"/>
    <lineage>
        <taxon>Bacteria</taxon>
        <taxon>Pseudomonadati</taxon>
        <taxon>Bacteroidota</taxon>
        <taxon>Bacteroidia</taxon>
        <taxon>Bacteroidales</taxon>
        <taxon>Bacteroidaceae</taxon>
        <taxon>Bacteroides</taxon>
    </lineage>
</organism>
<reference evidence="2 3" key="1">
    <citation type="submission" date="2012-09" db="EMBL/GenBank/DDBJ databases">
        <title>The Genome Sequence of Bacteroides oleiciplenus YIT 12058.</title>
        <authorList>
            <consortium name="The Broad Institute Genome Sequencing Platform"/>
            <person name="Earl A."/>
            <person name="Ward D."/>
            <person name="Feldgarden M."/>
            <person name="Gevers D."/>
            <person name="Morotomi M."/>
            <person name="Walker B."/>
            <person name="Young S.K."/>
            <person name="Zeng Q."/>
            <person name="Gargeya S."/>
            <person name="Fitzgerald M."/>
            <person name="Haas B."/>
            <person name="Abouelleil A."/>
            <person name="Alvarado L."/>
            <person name="Arachchi H.M."/>
            <person name="Berlin A.M."/>
            <person name="Chapman S.B."/>
            <person name="Goldberg J."/>
            <person name="Griggs A."/>
            <person name="Gujja S."/>
            <person name="Hansen M."/>
            <person name="Howarth C."/>
            <person name="Imamovic A."/>
            <person name="Larimer J."/>
            <person name="McCowen C."/>
            <person name="Montmayeur A."/>
            <person name="Murphy C."/>
            <person name="Neiman D."/>
            <person name="Pearson M."/>
            <person name="Priest M."/>
            <person name="Roberts A."/>
            <person name="Saif S."/>
            <person name="Shea T."/>
            <person name="Sisk P."/>
            <person name="Sykes S."/>
            <person name="Wortman J."/>
            <person name="Nusbaum C."/>
            <person name="Birren B."/>
        </authorList>
    </citation>
    <scope>NUCLEOTIDE SEQUENCE [LARGE SCALE GENOMIC DNA]</scope>
    <source>
        <strain evidence="2 3">YIT 12058</strain>
    </source>
</reference>
<accession>K9DVM4</accession>
<dbReference type="STRING" id="742727.HMPREF9447_04348"/>
<evidence type="ECO:0000313" key="3">
    <source>
        <dbReference type="Proteomes" id="UP000009872"/>
    </source>
</evidence>
<dbReference type="HOGENOM" id="CLU_1988185_0_0_10"/>
<dbReference type="AlphaFoldDB" id="K9DVM4"/>